<accession>A0ABR1WXJ7</accession>
<evidence type="ECO:0000313" key="2">
    <source>
        <dbReference type="EMBL" id="KAK8087884.1"/>
    </source>
</evidence>
<evidence type="ECO:0000256" key="1">
    <source>
        <dbReference type="SAM" id="Phobius"/>
    </source>
</evidence>
<organism evidence="2 3">
    <name type="scientific">Apiospora hydei</name>
    <dbReference type="NCBI Taxonomy" id="1337664"/>
    <lineage>
        <taxon>Eukaryota</taxon>
        <taxon>Fungi</taxon>
        <taxon>Dikarya</taxon>
        <taxon>Ascomycota</taxon>
        <taxon>Pezizomycotina</taxon>
        <taxon>Sordariomycetes</taxon>
        <taxon>Xylariomycetidae</taxon>
        <taxon>Amphisphaeriales</taxon>
        <taxon>Apiosporaceae</taxon>
        <taxon>Apiospora</taxon>
    </lineage>
</organism>
<proteinExistence type="predicted"/>
<reference evidence="2 3" key="1">
    <citation type="submission" date="2023-01" db="EMBL/GenBank/DDBJ databases">
        <title>Analysis of 21 Apiospora genomes using comparative genomics revels a genus with tremendous synthesis potential of carbohydrate active enzymes and secondary metabolites.</title>
        <authorList>
            <person name="Sorensen T."/>
        </authorList>
    </citation>
    <scope>NUCLEOTIDE SEQUENCE [LARGE SCALE GENOMIC DNA]</scope>
    <source>
        <strain evidence="2 3">CBS 114990</strain>
    </source>
</reference>
<protein>
    <submittedName>
        <fullName evidence="2">Uncharacterized protein</fullName>
    </submittedName>
</protein>
<keyword evidence="1" id="KW-0472">Membrane</keyword>
<name>A0ABR1WXJ7_9PEZI</name>
<dbReference type="Proteomes" id="UP001433268">
    <property type="component" value="Unassembled WGS sequence"/>
</dbReference>
<keyword evidence="1" id="KW-1133">Transmembrane helix</keyword>
<keyword evidence="3" id="KW-1185">Reference proteome</keyword>
<dbReference type="GeneID" id="92040220"/>
<gene>
    <name evidence="2" type="ORF">PG997_002845</name>
</gene>
<sequence>MKGQAEPHRDRPVKFWKKLFREAPPLFIAPLRDTVEASPSSSSITTAAAANNNHNHNHNNMDGATAITIALAAPALALGFLMGWALVDCWDRLVGRPCPHGAQCVHCALARRGATTTTT</sequence>
<feature type="transmembrane region" description="Helical" evidence="1">
    <location>
        <begin position="64"/>
        <end position="87"/>
    </location>
</feature>
<dbReference type="RefSeq" id="XP_066670778.1">
    <property type="nucleotide sequence ID" value="XM_066807160.1"/>
</dbReference>
<evidence type="ECO:0000313" key="3">
    <source>
        <dbReference type="Proteomes" id="UP001433268"/>
    </source>
</evidence>
<comment type="caution">
    <text evidence="2">The sequence shown here is derived from an EMBL/GenBank/DDBJ whole genome shotgun (WGS) entry which is preliminary data.</text>
</comment>
<keyword evidence="1" id="KW-0812">Transmembrane</keyword>
<dbReference type="EMBL" id="JAQQWN010000004">
    <property type="protein sequence ID" value="KAK8087884.1"/>
    <property type="molecule type" value="Genomic_DNA"/>
</dbReference>